<evidence type="ECO:0000313" key="2">
    <source>
        <dbReference type="Proteomes" id="UP001626550"/>
    </source>
</evidence>
<sequence length="324" mass="37186">MDFLGKLLHSLSHFAQQDQLLSMLKVTEEDWKTPLSEQLIQTPIVHHPYVKLLNEKFEVLLEASKKCQCEYSTVCTCYNVADINEITSLFSFAKLVAKSKALFDQCLRRQPGNEAIIDDDSRRLSRHLDQLINSVICVFTSNKPASISVKLSQHVGQFVQDISPLCSSDKAAELLEALLNLETNAILLTSILNIPSLTSWPEFMVHIGKQVMQLLIYQDDRDKVDDMVERSYKLLLLLCQRLIQFSSETKSNQITFVDDDTPTPKDSMFQSPIKRHISNRDIFRKVALENDLFVFLMYRLLRFSGPNGKDTEDDRFYYVGSFTT</sequence>
<proteinExistence type="predicted"/>
<dbReference type="AlphaFoldDB" id="A0ABD2QPE2"/>
<dbReference type="Proteomes" id="UP001626550">
    <property type="component" value="Unassembled WGS sequence"/>
</dbReference>
<evidence type="ECO:0000313" key="1">
    <source>
        <dbReference type="EMBL" id="KAL3320361.1"/>
    </source>
</evidence>
<protein>
    <submittedName>
        <fullName evidence="1">Uncharacterized protein</fullName>
    </submittedName>
</protein>
<organism evidence="1 2">
    <name type="scientific">Cichlidogyrus casuarinus</name>
    <dbReference type="NCBI Taxonomy" id="1844966"/>
    <lineage>
        <taxon>Eukaryota</taxon>
        <taxon>Metazoa</taxon>
        <taxon>Spiralia</taxon>
        <taxon>Lophotrochozoa</taxon>
        <taxon>Platyhelminthes</taxon>
        <taxon>Monogenea</taxon>
        <taxon>Monopisthocotylea</taxon>
        <taxon>Dactylogyridea</taxon>
        <taxon>Ancyrocephalidae</taxon>
        <taxon>Cichlidogyrus</taxon>
    </lineage>
</organism>
<comment type="caution">
    <text evidence="1">The sequence shown here is derived from an EMBL/GenBank/DDBJ whole genome shotgun (WGS) entry which is preliminary data.</text>
</comment>
<dbReference type="EMBL" id="JBJKFK010000057">
    <property type="protein sequence ID" value="KAL3320361.1"/>
    <property type="molecule type" value="Genomic_DNA"/>
</dbReference>
<reference evidence="1 2" key="1">
    <citation type="submission" date="2024-11" db="EMBL/GenBank/DDBJ databases">
        <title>Adaptive evolution of stress response genes in parasites aligns with host niche diversity.</title>
        <authorList>
            <person name="Hahn C."/>
            <person name="Resl P."/>
        </authorList>
    </citation>
    <scope>NUCLEOTIDE SEQUENCE [LARGE SCALE GENOMIC DNA]</scope>
    <source>
        <strain evidence="1">EGGRZ-B1_66</strain>
        <tissue evidence="1">Body</tissue>
    </source>
</reference>
<keyword evidence="2" id="KW-1185">Reference proteome</keyword>
<name>A0ABD2QPE2_9PLAT</name>
<gene>
    <name evidence="1" type="ORF">Ciccas_000951</name>
</gene>
<accession>A0ABD2QPE2</accession>